<dbReference type="RefSeq" id="WP_176612625.1">
    <property type="nucleotide sequence ID" value="NZ_JABXXR010000013.1"/>
</dbReference>
<keyword evidence="7" id="KW-0472">Membrane</keyword>
<dbReference type="PANTHER" id="PTHR43297">
    <property type="entry name" value="OLIGOPEPTIDE TRANSPORT ATP-BINDING PROTEIN APPD"/>
    <property type="match status" value="1"/>
</dbReference>
<dbReference type="Proteomes" id="UP000585665">
    <property type="component" value="Unassembled WGS sequence"/>
</dbReference>
<evidence type="ECO:0000313" key="9">
    <source>
        <dbReference type="EMBL" id="NVN39637.1"/>
    </source>
</evidence>
<dbReference type="AlphaFoldDB" id="A0A850P4S3"/>
<gene>
    <name evidence="9" type="ORF">HUK82_03525</name>
</gene>
<dbReference type="NCBIfam" id="TIGR01727">
    <property type="entry name" value="oligo_HPY"/>
    <property type="match status" value="1"/>
</dbReference>
<dbReference type="InterPro" id="IPR003593">
    <property type="entry name" value="AAA+_ATPase"/>
</dbReference>
<dbReference type="GO" id="GO:0016887">
    <property type="term" value="F:ATP hydrolysis activity"/>
    <property type="evidence" value="ECO:0007669"/>
    <property type="project" value="InterPro"/>
</dbReference>
<dbReference type="Pfam" id="PF00005">
    <property type="entry name" value="ABC_tran"/>
    <property type="match status" value="1"/>
</dbReference>
<dbReference type="InterPro" id="IPR013563">
    <property type="entry name" value="Oligopep_ABC_C"/>
</dbReference>
<proteinExistence type="inferred from homology"/>
<keyword evidence="3" id="KW-0813">Transport</keyword>
<dbReference type="Gene3D" id="3.40.50.300">
    <property type="entry name" value="P-loop containing nucleotide triphosphate hydrolases"/>
    <property type="match status" value="1"/>
</dbReference>
<evidence type="ECO:0000256" key="7">
    <source>
        <dbReference type="ARBA" id="ARBA00023136"/>
    </source>
</evidence>
<dbReference type="PROSITE" id="PS00211">
    <property type="entry name" value="ABC_TRANSPORTER_1"/>
    <property type="match status" value="1"/>
</dbReference>
<accession>A0A850P4S3</accession>
<dbReference type="InterPro" id="IPR050388">
    <property type="entry name" value="ABC_Ni/Peptide_Import"/>
</dbReference>
<dbReference type="SMART" id="SM00382">
    <property type="entry name" value="AAA"/>
    <property type="match status" value="1"/>
</dbReference>
<dbReference type="FunFam" id="3.40.50.300:FF:000016">
    <property type="entry name" value="Oligopeptide ABC transporter ATP-binding component"/>
    <property type="match status" value="1"/>
</dbReference>
<dbReference type="PROSITE" id="PS50893">
    <property type="entry name" value="ABC_TRANSPORTER_2"/>
    <property type="match status" value="1"/>
</dbReference>
<comment type="caution">
    <text evidence="9">The sequence shown here is derived from an EMBL/GenBank/DDBJ whole genome shotgun (WGS) entry which is preliminary data.</text>
</comment>
<dbReference type="PANTHER" id="PTHR43297:SF2">
    <property type="entry name" value="DIPEPTIDE TRANSPORT ATP-BINDING PROTEIN DPPD"/>
    <property type="match status" value="1"/>
</dbReference>
<keyword evidence="4" id="KW-1003">Cell membrane</keyword>
<evidence type="ECO:0000256" key="4">
    <source>
        <dbReference type="ARBA" id="ARBA00022475"/>
    </source>
</evidence>
<evidence type="ECO:0000256" key="3">
    <source>
        <dbReference type="ARBA" id="ARBA00022448"/>
    </source>
</evidence>
<reference evidence="9 10" key="1">
    <citation type="submission" date="2020-06" db="EMBL/GenBank/DDBJ databases">
        <title>Description of novel acetic acid bacteria.</title>
        <authorList>
            <person name="Sombolestani A."/>
        </authorList>
    </citation>
    <scope>NUCLEOTIDE SEQUENCE [LARGE SCALE GENOMIC DNA]</scope>
    <source>
        <strain evidence="9 10">LMG 27010</strain>
    </source>
</reference>
<protein>
    <submittedName>
        <fullName evidence="9">ABC transporter ATP-binding protein</fullName>
    </submittedName>
</protein>
<evidence type="ECO:0000256" key="5">
    <source>
        <dbReference type="ARBA" id="ARBA00022741"/>
    </source>
</evidence>
<dbReference type="InterPro" id="IPR017871">
    <property type="entry name" value="ABC_transporter-like_CS"/>
</dbReference>
<evidence type="ECO:0000259" key="8">
    <source>
        <dbReference type="PROSITE" id="PS50893"/>
    </source>
</evidence>
<dbReference type="GO" id="GO:0005524">
    <property type="term" value="F:ATP binding"/>
    <property type="evidence" value="ECO:0007669"/>
    <property type="project" value="UniProtKB-KW"/>
</dbReference>
<dbReference type="GO" id="GO:0055085">
    <property type="term" value="P:transmembrane transport"/>
    <property type="evidence" value="ECO:0007669"/>
    <property type="project" value="UniProtKB-ARBA"/>
</dbReference>
<feature type="domain" description="ABC transporter" evidence="8">
    <location>
        <begin position="14"/>
        <end position="260"/>
    </location>
</feature>
<keyword evidence="6 9" id="KW-0067">ATP-binding</keyword>
<dbReference type="CDD" id="cd03257">
    <property type="entry name" value="ABC_NikE_OppD_transporters"/>
    <property type="match status" value="1"/>
</dbReference>
<name>A0A850P4S3_9PROT</name>
<dbReference type="SUPFAM" id="SSF52540">
    <property type="entry name" value="P-loop containing nucleoside triphosphate hydrolases"/>
    <property type="match status" value="1"/>
</dbReference>
<evidence type="ECO:0000256" key="6">
    <source>
        <dbReference type="ARBA" id="ARBA00022840"/>
    </source>
</evidence>
<comment type="subcellular location">
    <subcellularLocation>
        <location evidence="1">Cell inner membrane</location>
        <topology evidence="1">Peripheral membrane protein</topology>
    </subcellularLocation>
</comment>
<keyword evidence="10" id="KW-1185">Reference proteome</keyword>
<dbReference type="Pfam" id="PF08352">
    <property type="entry name" value="oligo_HPY"/>
    <property type="match status" value="1"/>
</dbReference>
<evidence type="ECO:0000256" key="2">
    <source>
        <dbReference type="ARBA" id="ARBA00005417"/>
    </source>
</evidence>
<dbReference type="GO" id="GO:0005886">
    <property type="term" value="C:plasma membrane"/>
    <property type="evidence" value="ECO:0007669"/>
    <property type="project" value="UniProtKB-SubCell"/>
</dbReference>
<evidence type="ECO:0000256" key="1">
    <source>
        <dbReference type="ARBA" id="ARBA00004417"/>
    </source>
</evidence>
<dbReference type="InterPro" id="IPR003439">
    <property type="entry name" value="ABC_transporter-like_ATP-bd"/>
</dbReference>
<dbReference type="GO" id="GO:0015833">
    <property type="term" value="P:peptide transport"/>
    <property type="evidence" value="ECO:0007669"/>
    <property type="project" value="InterPro"/>
</dbReference>
<keyword evidence="5" id="KW-0547">Nucleotide-binding</keyword>
<dbReference type="EMBL" id="JABXXR010000013">
    <property type="protein sequence ID" value="NVN39637.1"/>
    <property type="molecule type" value="Genomic_DNA"/>
</dbReference>
<comment type="similarity">
    <text evidence="2">Belongs to the ABC transporter superfamily.</text>
</comment>
<organism evidence="9 10">
    <name type="scientific">Ameyamaea chiangmaiensis</name>
    <dbReference type="NCBI Taxonomy" id="442969"/>
    <lineage>
        <taxon>Bacteria</taxon>
        <taxon>Pseudomonadati</taxon>
        <taxon>Pseudomonadota</taxon>
        <taxon>Alphaproteobacteria</taxon>
        <taxon>Acetobacterales</taxon>
        <taxon>Acetobacteraceae</taxon>
        <taxon>Ameyamaea</taxon>
    </lineage>
</organism>
<evidence type="ECO:0000313" key="10">
    <source>
        <dbReference type="Proteomes" id="UP000585665"/>
    </source>
</evidence>
<dbReference type="InterPro" id="IPR027417">
    <property type="entry name" value="P-loop_NTPase"/>
</dbReference>
<sequence length="329" mass="35422">MQPHPPAGTNASVLDVAALTVATRDNAVVIVNDLTLHVRAGEMLALLGESGCGKSMTSLALMRLADGLNTSGRITLLGRDIATLPEKAMSPIRGREIAMIFQNPMSALNPVRSVGQQISETIRRHKGLSRKAARQRAIALLGEVGLADPVRCYDAYAHELSGGMCQRVMIAMAISCDPALLIADEPTTALDVTIQKQIMDLLHALKIRRGMGILMITHDLGVVAAYADRVAVMYAGRVVEQGDVHALFSAPHHPYTRGLMDSMPDLADTSDRFHAIPGMVPELRALPPGCSFAPRCTRADVQCTHVFPGHTMVDRNGFVRCFHPLQVAA</sequence>